<evidence type="ECO:0000313" key="13">
    <source>
        <dbReference type="EMBL" id="OCF34801.1"/>
    </source>
</evidence>
<dbReference type="GO" id="GO:0032259">
    <property type="term" value="P:methylation"/>
    <property type="evidence" value="ECO:0007669"/>
    <property type="project" value="UniProtKB-KW"/>
</dbReference>
<keyword evidence="9 10" id="KW-0539">Nucleus</keyword>
<sequence length="386" mass="42885">MDEAHLPSDLLVLAHRLLAAAQVSPVSELEKLIKQGAPTWYQDDDLGWSALHYAAERREPAILETLLRGGAVWNAVDKWGRTAGEVCLSLGDQEGWEIIRNEGVRSEMLHHALAGPSSPASDSSTNLKLKAEDKTSAGDNLTFLKSQLTWDTGEDGKERVLDADGNGVMMGWEEPLMVEHVRLMTGSHPKAQPGEEGMSILNVGFGLGIVDRLFQTPQSASHPKPAHHTIIEAHPQVLEYIRLKGVHLIPGVRILEGRWQDWLLDPEKVGEVLASTPGGMGFDAIFVDTFAEGYEDLKAFFEVLPDILDAENGIFSFWNGLGATNPTIYAVSSHLAELHLEDVGLETEWHDVLIPESLREEVWKGVRRRYWELPGYRLPIAKMRLF</sequence>
<feature type="domain" description="RMT2" evidence="12">
    <location>
        <begin position="134"/>
        <end position="386"/>
    </location>
</feature>
<dbReference type="PANTHER" id="PTHR32379:SF1">
    <property type="entry name" value="GUANIDINOACETATE N-METHYLTRANSFERASE"/>
    <property type="match status" value="1"/>
</dbReference>
<comment type="subcellular location">
    <subcellularLocation>
        <location evidence="10">Cytoplasm</location>
    </subcellularLocation>
    <subcellularLocation>
        <location evidence="10">Nucleus</location>
    </subcellularLocation>
</comment>
<dbReference type="PROSITE" id="PS50088">
    <property type="entry name" value="ANK_REPEAT"/>
    <property type="match status" value="1"/>
</dbReference>
<dbReference type="AlphaFoldDB" id="A0A1B9GUU0"/>
<evidence type="ECO:0000256" key="8">
    <source>
        <dbReference type="ARBA" id="ARBA00023043"/>
    </source>
</evidence>
<dbReference type="PROSITE" id="PS50297">
    <property type="entry name" value="ANK_REP_REGION"/>
    <property type="match status" value="1"/>
</dbReference>
<dbReference type="GO" id="GO:0005737">
    <property type="term" value="C:cytoplasm"/>
    <property type="evidence" value="ECO:0007669"/>
    <property type="project" value="UniProtKB-SubCell"/>
</dbReference>
<dbReference type="EMBL" id="KV700123">
    <property type="protein sequence ID" value="OCF34801.1"/>
    <property type="molecule type" value="Genomic_DNA"/>
</dbReference>
<dbReference type="GO" id="GO:0005634">
    <property type="term" value="C:nucleus"/>
    <property type="evidence" value="ECO:0007669"/>
    <property type="project" value="UniProtKB-SubCell"/>
</dbReference>
<dbReference type="Gene3D" id="3.40.50.150">
    <property type="entry name" value="Vaccinia Virus protein VP39"/>
    <property type="match status" value="1"/>
</dbReference>
<organism evidence="13 14">
    <name type="scientific">Kwoniella heveanensis BCC8398</name>
    <dbReference type="NCBI Taxonomy" id="1296120"/>
    <lineage>
        <taxon>Eukaryota</taxon>
        <taxon>Fungi</taxon>
        <taxon>Dikarya</taxon>
        <taxon>Basidiomycota</taxon>
        <taxon>Agaricomycotina</taxon>
        <taxon>Tremellomycetes</taxon>
        <taxon>Tremellales</taxon>
        <taxon>Cryptococcaceae</taxon>
        <taxon>Kwoniella</taxon>
    </lineage>
</organism>
<name>A0A1B9GUU0_9TREE</name>
<dbReference type="EC" id="2.1.1.-" evidence="10"/>
<evidence type="ECO:0000256" key="10">
    <source>
        <dbReference type="PIRNR" id="PIRNR038148"/>
    </source>
</evidence>
<dbReference type="InterPro" id="IPR026480">
    <property type="entry name" value="RMT2_dom"/>
</dbReference>
<keyword evidence="3 10" id="KW-0963">Cytoplasm</keyword>
<reference evidence="13 14" key="1">
    <citation type="submission" date="2013-07" db="EMBL/GenBank/DDBJ databases">
        <title>The Genome Sequence of Cryptococcus heveanensis BCC8398.</title>
        <authorList>
            <consortium name="The Broad Institute Genome Sequencing Platform"/>
            <person name="Cuomo C."/>
            <person name="Litvintseva A."/>
            <person name="Chen Y."/>
            <person name="Heitman J."/>
            <person name="Sun S."/>
            <person name="Springer D."/>
            <person name="Dromer F."/>
            <person name="Young S.K."/>
            <person name="Zeng Q."/>
            <person name="Gargeya S."/>
            <person name="Fitzgerald M."/>
            <person name="Abouelleil A."/>
            <person name="Alvarado L."/>
            <person name="Berlin A.M."/>
            <person name="Chapman S.B."/>
            <person name="Dewar J."/>
            <person name="Goldberg J."/>
            <person name="Griggs A."/>
            <person name="Gujja S."/>
            <person name="Hansen M."/>
            <person name="Howarth C."/>
            <person name="Imamovic A."/>
            <person name="Larimer J."/>
            <person name="McCowan C."/>
            <person name="Murphy C."/>
            <person name="Pearson M."/>
            <person name="Priest M."/>
            <person name="Roberts A."/>
            <person name="Saif S."/>
            <person name="Shea T."/>
            <person name="Sykes S."/>
            <person name="Wortman J."/>
            <person name="Nusbaum C."/>
            <person name="Birren B."/>
        </authorList>
    </citation>
    <scope>NUCLEOTIDE SEQUENCE [LARGE SCALE GENOMIC DNA]</scope>
    <source>
        <strain evidence="13 14">BCC8398</strain>
    </source>
</reference>
<evidence type="ECO:0000256" key="9">
    <source>
        <dbReference type="ARBA" id="ARBA00023242"/>
    </source>
</evidence>
<dbReference type="FunFam" id="3.40.50.150:FF:000430">
    <property type="entry name" value="Arginine N-methyltransferase 2"/>
    <property type="match status" value="1"/>
</dbReference>
<dbReference type="PANTHER" id="PTHR32379">
    <property type="entry name" value="GUANIDINOACETATE N-METHYLTRANSFERASE"/>
    <property type="match status" value="1"/>
</dbReference>
<dbReference type="PROSITE" id="PS51559">
    <property type="entry name" value="SAM_RMT2"/>
    <property type="match status" value="1"/>
</dbReference>
<dbReference type="SUPFAM" id="SSF48403">
    <property type="entry name" value="Ankyrin repeat"/>
    <property type="match status" value="1"/>
</dbReference>
<accession>A0A1B9GUU0</accession>
<dbReference type="OrthoDB" id="19014at2759"/>
<dbReference type="InterPro" id="IPR017408">
    <property type="entry name" value="Arginine_N-MeTrfase_2"/>
</dbReference>
<keyword evidence="7" id="KW-0677">Repeat</keyword>
<evidence type="ECO:0000256" key="2">
    <source>
        <dbReference type="ARBA" id="ARBA00011245"/>
    </source>
</evidence>
<keyword evidence="8 11" id="KW-0040">ANK repeat</keyword>
<dbReference type="Pfam" id="PF00023">
    <property type="entry name" value="Ank"/>
    <property type="match status" value="1"/>
</dbReference>
<dbReference type="InterPro" id="IPR051038">
    <property type="entry name" value="RMT2/GAMT_Mtase"/>
</dbReference>
<evidence type="ECO:0000256" key="11">
    <source>
        <dbReference type="PROSITE-ProRule" id="PRU00023"/>
    </source>
</evidence>
<evidence type="ECO:0000256" key="7">
    <source>
        <dbReference type="ARBA" id="ARBA00022737"/>
    </source>
</evidence>
<keyword evidence="5 10" id="KW-0808">Transferase</keyword>
<comment type="subunit">
    <text evidence="2 10">Monomer.</text>
</comment>
<proteinExistence type="inferred from homology"/>
<feature type="repeat" description="ANK" evidence="11">
    <location>
        <begin position="46"/>
        <end position="78"/>
    </location>
</feature>
<gene>
    <name evidence="13" type="ORF">I316_03345</name>
</gene>
<dbReference type="InterPro" id="IPR029063">
    <property type="entry name" value="SAM-dependent_MTases_sf"/>
</dbReference>
<reference evidence="14" key="2">
    <citation type="submission" date="2013-12" db="EMBL/GenBank/DDBJ databases">
        <title>Evolution of pathogenesis and genome organization in the Tremellales.</title>
        <authorList>
            <person name="Cuomo C."/>
            <person name="Litvintseva A."/>
            <person name="Heitman J."/>
            <person name="Chen Y."/>
            <person name="Sun S."/>
            <person name="Springer D."/>
            <person name="Dromer F."/>
            <person name="Young S."/>
            <person name="Zeng Q."/>
            <person name="Chapman S."/>
            <person name="Gujja S."/>
            <person name="Saif S."/>
            <person name="Birren B."/>
        </authorList>
    </citation>
    <scope>NUCLEOTIDE SEQUENCE [LARGE SCALE GENOMIC DNA]</scope>
    <source>
        <strain evidence="14">BCC8398</strain>
    </source>
</reference>
<keyword evidence="6" id="KW-0949">S-adenosyl-L-methionine</keyword>
<evidence type="ECO:0000256" key="5">
    <source>
        <dbReference type="ARBA" id="ARBA00022679"/>
    </source>
</evidence>
<evidence type="ECO:0000256" key="4">
    <source>
        <dbReference type="ARBA" id="ARBA00022603"/>
    </source>
</evidence>
<evidence type="ECO:0000256" key="6">
    <source>
        <dbReference type="ARBA" id="ARBA00022691"/>
    </source>
</evidence>
<evidence type="ECO:0000256" key="3">
    <source>
        <dbReference type="ARBA" id="ARBA00022490"/>
    </source>
</evidence>
<dbReference type="Proteomes" id="UP000092666">
    <property type="component" value="Unassembled WGS sequence"/>
</dbReference>
<dbReference type="Gene3D" id="1.25.40.20">
    <property type="entry name" value="Ankyrin repeat-containing domain"/>
    <property type="match status" value="1"/>
</dbReference>
<dbReference type="InterPro" id="IPR002110">
    <property type="entry name" value="Ankyrin_rpt"/>
</dbReference>
<keyword evidence="14" id="KW-1185">Reference proteome</keyword>
<dbReference type="GO" id="GO:0019702">
    <property type="term" value="F:protein arginine N5-methyltransferase activity"/>
    <property type="evidence" value="ECO:0007669"/>
    <property type="project" value="TreeGrafter"/>
</dbReference>
<dbReference type="InterPro" id="IPR036770">
    <property type="entry name" value="Ankyrin_rpt-contain_sf"/>
</dbReference>
<evidence type="ECO:0000256" key="1">
    <source>
        <dbReference type="ARBA" id="ARBA00002207"/>
    </source>
</evidence>
<keyword evidence="4 10" id="KW-0489">Methyltransferase</keyword>
<dbReference type="SUPFAM" id="SSF53335">
    <property type="entry name" value="S-adenosyl-L-methionine-dependent methyltransferases"/>
    <property type="match status" value="1"/>
</dbReference>
<dbReference type="PIRSF" id="PIRSF038148">
    <property type="entry name" value="Arginine_N-mtfrase-2"/>
    <property type="match status" value="1"/>
</dbReference>
<comment type="function">
    <text evidence="1 10">S-adenosyl-L-methionine-dependent protein-arginine N-methyltransferase that methylates the delta-nitrogen atom of arginine residues to form N5-methylarginine (type IV) in target proteins. Monomethylates ribosomal protein L12.</text>
</comment>
<dbReference type="STRING" id="1296120.A0A1B9GUU0"/>
<comment type="similarity">
    <text evidence="10">Belongs to the class I-like SAM-binding methyltransferase superfamily. RMT2 methyltransferase family.</text>
</comment>
<evidence type="ECO:0000313" key="14">
    <source>
        <dbReference type="Proteomes" id="UP000092666"/>
    </source>
</evidence>
<protein>
    <recommendedName>
        <fullName evidence="10">Arginine N-methyltransferase 2</fullName>
        <ecNumber evidence="10">2.1.1.-</ecNumber>
    </recommendedName>
</protein>
<evidence type="ECO:0000259" key="12">
    <source>
        <dbReference type="PROSITE" id="PS51559"/>
    </source>
</evidence>